<comment type="caution">
    <text evidence="2">The sequence shown here is derived from an EMBL/GenBank/DDBJ whole genome shotgun (WGS) entry which is preliminary data.</text>
</comment>
<evidence type="ECO:0000259" key="1">
    <source>
        <dbReference type="Pfam" id="PF15919"/>
    </source>
</evidence>
<dbReference type="Pfam" id="PF15919">
    <property type="entry name" value="HicB_lk_antitox"/>
    <property type="match status" value="1"/>
</dbReference>
<sequence length="140" mass="15401">MEYPIFITRQEGSGYRGWLPDFPGAHVEGNTYSELANTANDRVNELYDQCARLIPSPTTDMAALQASCIDDGEGIWRFIDIARPTSCSVLVLLCLPKQLVEKIDAVAKSRHMSREALVAECTEGMGNPALRSSCHELVLA</sequence>
<feature type="domain" description="HicB-like antitoxin of toxin-antitoxin system" evidence="1">
    <location>
        <begin position="3"/>
        <end position="121"/>
    </location>
</feature>
<evidence type="ECO:0000313" key="2">
    <source>
        <dbReference type="EMBL" id="KWA65376.1"/>
    </source>
</evidence>
<accession>A0A106ZX51</accession>
<reference evidence="2 3" key="1">
    <citation type="submission" date="2015-11" db="EMBL/GenBank/DDBJ databases">
        <title>Expanding the genomic diversity of Burkholderia species for the development of highly accurate diagnostics.</title>
        <authorList>
            <person name="Sahl J."/>
            <person name="Keim P."/>
            <person name="Wagner D."/>
        </authorList>
    </citation>
    <scope>NUCLEOTIDE SEQUENCE [LARGE SCALE GENOMIC DNA]</scope>
    <source>
        <strain evidence="2 3">MSMB1960WGS</strain>
    </source>
</reference>
<dbReference type="Gene3D" id="3.30.160.250">
    <property type="match status" value="1"/>
</dbReference>
<dbReference type="SUPFAM" id="SSF143100">
    <property type="entry name" value="TTHA1013/TTHA0281-like"/>
    <property type="match status" value="1"/>
</dbReference>
<dbReference type="RefSeq" id="WP_060028482.1">
    <property type="nucleotide sequence ID" value="NZ_LOZZ01000060.1"/>
</dbReference>
<dbReference type="InterPro" id="IPR031807">
    <property type="entry name" value="HicB-like"/>
</dbReference>
<dbReference type="AlphaFoldDB" id="A0A106ZX51"/>
<dbReference type="InterPro" id="IPR035069">
    <property type="entry name" value="TTHA1013/TTHA0281-like"/>
</dbReference>
<protein>
    <recommendedName>
        <fullName evidence="1">HicB-like antitoxin of toxin-antitoxin system domain-containing protein</fullName>
    </recommendedName>
</protein>
<name>A0A106ZX51_9BURK</name>
<dbReference type="Proteomes" id="UP000068603">
    <property type="component" value="Unassembled WGS sequence"/>
</dbReference>
<proteinExistence type="predicted"/>
<evidence type="ECO:0000313" key="3">
    <source>
        <dbReference type="Proteomes" id="UP000068603"/>
    </source>
</evidence>
<dbReference type="EMBL" id="LPHB01000029">
    <property type="protein sequence ID" value="KWA65376.1"/>
    <property type="molecule type" value="Genomic_DNA"/>
</dbReference>
<gene>
    <name evidence="2" type="ORF">WT44_08625</name>
</gene>
<organism evidence="2">
    <name type="scientific">Burkholderia stagnalis</name>
    <dbReference type="NCBI Taxonomy" id="1503054"/>
    <lineage>
        <taxon>Bacteria</taxon>
        <taxon>Pseudomonadati</taxon>
        <taxon>Pseudomonadota</taxon>
        <taxon>Betaproteobacteria</taxon>
        <taxon>Burkholderiales</taxon>
        <taxon>Burkholderiaceae</taxon>
        <taxon>Burkholderia</taxon>
        <taxon>Burkholderia cepacia complex</taxon>
    </lineage>
</organism>